<accession>A0A6G4U6I1</accession>
<evidence type="ECO:0000256" key="1">
    <source>
        <dbReference type="SAM" id="Phobius"/>
    </source>
</evidence>
<dbReference type="Proteomes" id="UP000481583">
    <property type="component" value="Unassembled WGS sequence"/>
</dbReference>
<protein>
    <submittedName>
        <fullName evidence="2">DUF3311 domain-containing protein</fullName>
    </submittedName>
</protein>
<keyword evidence="1" id="KW-0812">Transmembrane</keyword>
<sequence length="59" mass="6746">MLWLLVPFVLYGAALPLVNRVEPRVLGLPFFFAWLAFATVATPVAVWMTWRADRRDGRA</sequence>
<evidence type="ECO:0000313" key="3">
    <source>
        <dbReference type="Proteomes" id="UP000481583"/>
    </source>
</evidence>
<dbReference type="EMBL" id="JAAKZV010000111">
    <property type="protein sequence ID" value="NGN66801.1"/>
    <property type="molecule type" value="Genomic_DNA"/>
</dbReference>
<keyword evidence="3" id="KW-1185">Reference proteome</keyword>
<dbReference type="InterPro" id="IPR021741">
    <property type="entry name" value="DUF3311"/>
</dbReference>
<keyword evidence="1" id="KW-0472">Membrane</keyword>
<name>A0A6G4U6I1_9ACTN</name>
<evidence type="ECO:0000313" key="2">
    <source>
        <dbReference type="EMBL" id="NGN66801.1"/>
    </source>
</evidence>
<organism evidence="2 3">
    <name type="scientific">Streptomyces coryli</name>
    <dbReference type="NCBI Taxonomy" id="1128680"/>
    <lineage>
        <taxon>Bacteria</taxon>
        <taxon>Bacillati</taxon>
        <taxon>Actinomycetota</taxon>
        <taxon>Actinomycetes</taxon>
        <taxon>Kitasatosporales</taxon>
        <taxon>Streptomycetaceae</taxon>
        <taxon>Streptomyces</taxon>
    </lineage>
</organism>
<feature type="transmembrane region" description="Helical" evidence="1">
    <location>
        <begin position="30"/>
        <end position="50"/>
    </location>
</feature>
<proteinExistence type="predicted"/>
<dbReference type="AlphaFoldDB" id="A0A6G4U6I1"/>
<gene>
    <name evidence="2" type="ORF">G5C51_23210</name>
</gene>
<comment type="caution">
    <text evidence="2">The sequence shown here is derived from an EMBL/GenBank/DDBJ whole genome shotgun (WGS) entry which is preliminary data.</text>
</comment>
<keyword evidence="1" id="KW-1133">Transmembrane helix</keyword>
<dbReference type="Pfam" id="PF11755">
    <property type="entry name" value="DUF3311"/>
    <property type="match status" value="1"/>
</dbReference>
<reference evidence="2 3" key="1">
    <citation type="submission" date="2020-02" db="EMBL/GenBank/DDBJ databases">
        <title>Whole-genome analyses of novel actinobacteria.</title>
        <authorList>
            <person name="Sahin N."/>
        </authorList>
    </citation>
    <scope>NUCLEOTIDE SEQUENCE [LARGE SCALE GENOMIC DNA]</scope>
    <source>
        <strain evidence="2 3">A7024</strain>
    </source>
</reference>